<organism evidence="1 2">
    <name type="scientific">Haloarcula nitratireducens</name>
    <dbReference type="NCBI Taxonomy" id="2487749"/>
    <lineage>
        <taxon>Archaea</taxon>
        <taxon>Methanobacteriati</taxon>
        <taxon>Methanobacteriota</taxon>
        <taxon>Stenosarchaea group</taxon>
        <taxon>Halobacteria</taxon>
        <taxon>Halobacteriales</taxon>
        <taxon>Haloarculaceae</taxon>
        <taxon>Haloarcula</taxon>
    </lineage>
</organism>
<sequence>MAQKLASRLETFFKEKTDGDLRSIVQYEQGDFTVAYLRDDVAEQYTDDEFADAIDDSRFESFSAPIYDDLFSDEHGELTCLVKCFENVLEMNFVLADGVGTAVALEAEAFSETHGLVAEARDVVVEEREQLDETQDWD</sequence>
<name>A0AAW4PFX1_9EURY</name>
<dbReference type="RefSeq" id="WP_220581399.1">
    <property type="nucleotide sequence ID" value="NZ_RKLT01000010.1"/>
</dbReference>
<dbReference type="Proteomes" id="UP001430455">
    <property type="component" value="Unassembled WGS sequence"/>
</dbReference>
<proteinExistence type="predicted"/>
<dbReference type="AlphaFoldDB" id="A0AAW4PFX1"/>
<reference evidence="1 2" key="1">
    <citation type="submission" date="2021-06" db="EMBL/GenBank/DDBJ databases">
        <title>Halomicroarcula sp. a new haloarchaeum isolated from saline soil.</title>
        <authorList>
            <person name="Duran-Viseras A."/>
            <person name="Sanchez-Porro C."/>
            <person name="Ventosa A."/>
        </authorList>
    </citation>
    <scope>NUCLEOTIDE SEQUENCE [LARGE SCALE GENOMIC DNA]</scope>
    <source>
        <strain evidence="1 2">F27</strain>
    </source>
</reference>
<evidence type="ECO:0000313" key="1">
    <source>
        <dbReference type="EMBL" id="MBX0296809.1"/>
    </source>
</evidence>
<gene>
    <name evidence="1" type="ORF">EGH23_18175</name>
</gene>
<dbReference type="InterPro" id="IPR055944">
    <property type="entry name" value="DUF7522"/>
</dbReference>
<protein>
    <submittedName>
        <fullName evidence="1">Uncharacterized protein</fullName>
    </submittedName>
</protein>
<dbReference type="EMBL" id="RKLT01000010">
    <property type="protein sequence ID" value="MBX0296809.1"/>
    <property type="molecule type" value="Genomic_DNA"/>
</dbReference>
<evidence type="ECO:0000313" key="2">
    <source>
        <dbReference type="Proteomes" id="UP001430455"/>
    </source>
</evidence>
<dbReference type="Pfam" id="PF24366">
    <property type="entry name" value="DUF7522"/>
    <property type="match status" value="1"/>
</dbReference>
<accession>A0AAW4PFX1</accession>
<comment type="caution">
    <text evidence="1">The sequence shown here is derived from an EMBL/GenBank/DDBJ whole genome shotgun (WGS) entry which is preliminary data.</text>
</comment>
<keyword evidence="2" id="KW-1185">Reference proteome</keyword>